<evidence type="ECO:0000313" key="4">
    <source>
        <dbReference type="Proteomes" id="UP000002051"/>
    </source>
</evidence>
<organism evidence="2 4">
    <name type="scientific">Medicago truncatula</name>
    <name type="common">Barrel medic</name>
    <name type="synonym">Medicago tribuloides</name>
    <dbReference type="NCBI Taxonomy" id="3880"/>
    <lineage>
        <taxon>Eukaryota</taxon>
        <taxon>Viridiplantae</taxon>
        <taxon>Streptophyta</taxon>
        <taxon>Embryophyta</taxon>
        <taxon>Tracheophyta</taxon>
        <taxon>Spermatophyta</taxon>
        <taxon>Magnoliopsida</taxon>
        <taxon>eudicotyledons</taxon>
        <taxon>Gunneridae</taxon>
        <taxon>Pentapetalae</taxon>
        <taxon>rosids</taxon>
        <taxon>fabids</taxon>
        <taxon>Fabales</taxon>
        <taxon>Fabaceae</taxon>
        <taxon>Papilionoideae</taxon>
        <taxon>50 kb inversion clade</taxon>
        <taxon>NPAAA clade</taxon>
        <taxon>Hologalegina</taxon>
        <taxon>IRL clade</taxon>
        <taxon>Trifolieae</taxon>
        <taxon>Medicago</taxon>
    </lineage>
</organism>
<keyword evidence="4" id="KW-1185">Reference proteome</keyword>
<proteinExistence type="predicted"/>
<sequence>MKIPPNCKILKIVAAYSHKMFLLLSLMAFEELHQLRQGFSNLTPTRSSLNQRCSDLSEDGQNPKPHFKDSLQKDAQRKKAHKDALP</sequence>
<dbReference type="EnsemblPlants" id="KEH20691">
    <property type="protein sequence ID" value="KEH20691"/>
    <property type="gene ID" value="MTR_8g487670"/>
</dbReference>
<feature type="region of interest" description="Disordered" evidence="1">
    <location>
        <begin position="40"/>
        <end position="86"/>
    </location>
</feature>
<dbReference type="HOGENOM" id="CLU_2501401_0_0_1"/>
<feature type="compositionally biased region" description="Basic and acidic residues" evidence="1">
    <location>
        <begin position="66"/>
        <end position="86"/>
    </location>
</feature>
<evidence type="ECO:0000256" key="1">
    <source>
        <dbReference type="SAM" id="MobiDB-lite"/>
    </source>
</evidence>
<protein>
    <submittedName>
        <fullName evidence="2 3">Uncharacterized protein</fullName>
    </submittedName>
</protein>
<evidence type="ECO:0000313" key="3">
    <source>
        <dbReference type="EnsemblPlants" id="KEH20691"/>
    </source>
</evidence>
<gene>
    <name evidence="2" type="ordered locus">MTR_8g487670</name>
</gene>
<reference evidence="2 4" key="2">
    <citation type="journal article" date="2014" name="BMC Genomics">
        <title>An improved genome release (version Mt4.0) for the model legume Medicago truncatula.</title>
        <authorList>
            <person name="Tang H."/>
            <person name="Krishnakumar V."/>
            <person name="Bidwell S."/>
            <person name="Rosen B."/>
            <person name="Chan A."/>
            <person name="Zhou S."/>
            <person name="Gentzbittel L."/>
            <person name="Childs K.L."/>
            <person name="Yandell M."/>
            <person name="Gundlach H."/>
            <person name="Mayer K.F."/>
            <person name="Schwartz D.C."/>
            <person name="Town C.D."/>
        </authorList>
    </citation>
    <scope>GENOME REANNOTATION</scope>
    <source>
        <strain evidence="2">A17</strain>
        <strain evidence="3 4">cv. Jemalong A17</strain>
    </source>
</reference>
<accession>A0A072TU23</accession>
<reference evidence="3" key="3">
    <citation type="submission" date="2015-04" db="UniProtKB">
        <authorList>
            <consortium name="EnsemblPlants"/>
        </authorList>
    </citation>
    <scope>IDENTIFICATION</scope>
    <source>
        <strain evidence="3">cv. Jemalong A17</strain>
    </source>
</reference>
<reference evidence="2 4" key="1">
    <citation type="journal article" date="2011" name="Nature">
        <title>The Medicago genome provides insight into the evolution of rhizobial symbioses.</title>
        <authorList>
            <person name="Young N.D."/>
            <person name="Debelle F."/>
            <person name="Oldroyd G.E."/>
            <person name="Geurts R."/>
            <person name="Cannon S.B."/>
            <person name="Udvardi M.K."/>
            <person name="Benedito V.A."/>
            <person name="Mayer K.F."/>
            <person name="Gouzy J."/>
            <person name="Schoof H."/>
            <person name="Van de Peer Y."/>
            <person name="Proost S."/>
            <person name="Cook D.R."/>
            <person name="Meyers B.C."/>
            <person name="Spannagl M."/>
            <person name="Cheung F."/>
            <person name="De Mita S."/>
            <person name="Krishnakumar V."/>
            <person name="Gundlach H."/>
            <person name="Zhou S."/>
            <person name="Mudge J."/>
            <person name="Bharti A.K."/>
            <person name="Murray J.D."/>
            <person name="Naoumkina M.A."/>
            <person name="Rosen B."/>
            <person name="Silverstein K.A."/>
            <person name="Tang H."/>
            <person name="Rombauts S."/>
            <person name="Zhao P.X."/>
            <person name="Zhou P."/>
            <person name="Barbe V."/>
            <person name="Bardou P."/>
            <person name="Bechner M."/>
            <person name="Bellec A."/>
            <person name="Berger A."/>
            <person name="Berges H."/>
            <person name="Bidwell S."/>
            <person name="Bisseling T."/>
            <person name="Choisne N."/>
            <person name="Couloux A."/>
            <person name="Denny R."/>
            <person name="Deshpande S."/>
            <person name="Dai X."/>
            <person name="Doyle J.J."/>
            <person name="Dudez A.M."/>
            <person name="Farmer A.D."/>
            <person name="Fouteau S."/>
            <person name="Franken C."/>
            <person name="Gibelin C."/>
            <person name="Gish J."/>
            <person name="Goldstein S."/>
            <person name="Gonzalez A.J."/>
            <person name="Green P.J."/>
            <person name="Hallab A."/>
            <person name="Hartog M."/>
            <person name="Hua A."/>
            <person name="Humphray S.J."/>
            <person name="Jeong D.H."/>
            <person name="Jing Y."/>
            <person name="Jocker A."/>
            <person name="Kenton S.M."/>
            <person name="Kim D.J."/>
            <person name="Klee K."/>
            <person name="Lai H."/>
            <person name="Lang C."/>
            <person name="Lin S."/>
            <person name="Macmil S.L."/>
            <person name="Magdelenat G."/>
            <person name="Matthews L."/>
            <person name="McCorrison J."/>
            <person name="Monaghan E.L."/>
            <person name="Mun J.H."/>
            <person name="Najar F.Z."/>
            <person name="Nicholson C."/>
            <person name="Noirot C."/>
            <person name="O'Bleness M."/>
            <person name="Paule C.R."/>
            <person name="Poulain J."/>
            <person name="Prion F."/>
            <person name="Qin B."/>
            <person name="Qu C."/>
            <person name="Retzel E.F."/>
            <person name="Riddle C."/>
            <person name="Sallet E."/>
            <person name="Samain S."/>
            <person name="Samson N."/>
            <person name="Sanders I."/>
            <person name="Saurat O."/>
            <person name="Scarpelli C."/>
            <person name="Schiex T."/>
            <person name="Segurens B."/>
            <person name="Severin A.J."/>
            <person name="Sherrier D.J."/>
            <person name="Shi R."/>
            <person name="Sims S."/>
            <person name="Singer S.R."/>
            <person name="Sinharoy S."/>
            <person name="Sterck L."/>
            <person name="Viollet A."/>
            <person name="Wang B.B."/>
            <person name="Wang K."/>
            <person name="Wang M."/>
            <person name="Wang X."/>
            <person name="Warfsmann J."/>
            <person name="Weissenbach J."/>
            <person name="White D.D."/>
            <person name="White J.D."/>
            <person name="Wiley G.B."/>
            <person name="Wincker P."/>
            <person name="Xing Y."/>
            <person name="Yang L."/>
            <person name="Yao Z."/>
            <person name="Ying F."/>
            <person name="Zhai J."/>
            <person name="Zhou L."/>
            <person name="Zuber A."/>
            <person name="Denarie J."/>
            <person name="Dixon R.A."/>
            <person name="May G.D."/>
            <person name="Schwartz D.C."/>
            <person name="Rogers J."/>
            <person name="Quetier F."/>
            <person name="Town C.D."/>
            <person name="Roe B.A."/>
        </authorList>
    </citation>
    <scope>NUCLEOTIDE SEQUENCE [LARGE SCALE GENOMIC DNA]</scope>
    <source>
        <strain evidence="2">A17</strain>
        <strain evidence="3 4">cv. Jemalong A17</strain>
    </source>
</reference>
<dbReference type="Proteomes" id="UP000002051">
    <property type="component" value="Chromosome 8"/>
</dbReference>
<dbReference type="EMBL" id="CM001224">
    <property type="protein sequence ID" value="KEH20691.1"/>
    <property type="molecule type" value="Genomic_DNA"/>
</dbReference>
<feature type="compositionally biased region" description="Polar residues" evidence="1">
    <location>
        <begin position="40"/>
        <end position="54"/>
    </location>
</feature>
<name>A0A072TU23_MEDTR</name>
<evidence type="ECO:0000313" key="2">
    <source>
        <dbReference type="EMBL" id="KEH20691.1"/>
    </source>
</evidence>
<dbReference type="AlphaFoldDB" id="A0A072TU23"/>